<organism evidence="2 3">
    <name type="scientific">Mycena belliarum</name>
    <dbReference type="NCBI Taxonomy" id="1033014"/>
    <lineage>
        <taxon>Eukaryota</taxon>
        <taxon>Fungi</taxon>
        <taxon>Dikarya</taxon>
        <taxon>Basidiomycota</taxon>
        <taxon>Agaricomycotina</taxon>
        <taxon>Agaricomycetes</taxon>
        <taxon>Agaricomycetidae</taxon>
        <taxon>Agaricales</taxon>
        <taxon>Marasmiineae</taxon>
        <taxon>Mycenaceae</taxon>
        <taxon>Mycena</taxon>
    </lineage>
</organism>
<feature type="compositionally biased region" description="Acidic residues" evidence="1">
    <location>
        <begin position="146"/>
        <end position="160"/>
    </location>
</feature>
<feature type="compositionally biased region" description="Basic and acidic residues" evidence="1">
    <location>
        <begin position="9"/>
        <end position="22"/>
    </location>
</feature>
<feature type="compositionally biased region" description="Low complexity" evidence="1">
    <location>
        <begin position="691"/>
        <end position="726"/>
    </location>
</feature>
<feature type="compositionally biased region" description="Polar residues" evidence="1">
    <location>
        <begin position="530"/>
        <end position="545"/>
    </location>
</feature>
<name>A0AAD6UDP0_9AGAR</name>
<feature type="compositionally biased region" description="Polar residues" evidence="1">
    <location>
        <begin position="379"/>
        <end position="392"/>
    </location>
</feature>
<feature type="compositionally biased region" description="Basic and acidic residues" evidence="1">
    <location>
        <begin position="476"/>
        <end position="510"/>
    </location>
</feature>
<feature type="compositionally biased region" description="Low complexity" evidence="1">
    <location>
        <begin position="24"/>
        <end position="68"/>
    </location>
</feature>
<proteinExistence type="predicted"/>
<feature type="compositionally biased region" description="Polar residues" evidence="1">
    <location>
        <begin position="783"/>
        <end position="792"/>
    </location>
</feature>
<feature type="compositionally biased region" description="Basic and acidic residues" evidence="1">
    <location>
        <begin position="104"/>
        <end position="124"/>
    </location>
</feature>
<keyword evidence="3" id="KW-1185">Reference proteome</keyword>
<accession>A0AAD6UDP0</accession>
<feature type="region of interest" description="Disordered" evidence="1">
    <location>
        <begin position="681"/>
        <end position="847"/>
    </location>
</feature>
<feature type="compositionally biased region" description="Polar residues" evidence="1">
    <location>
        <begin position="837"/>
        <end position="847"/>
    </location>
</feature>
<reference evidence="2" key="1">
    <citation type="submission" date="2023-03" db="EMBL/GenBank/DDBJ databases">
        <title>Massive genome expansion in bonnet fungi (Mycena s.s.) driven by repeated elements and novel gene families across ecological guilds.</title>
        <authorList>
            <consortium name="Lawrence Berkeley National Laboratory"/>
            <person name="Harder C.B."/>
            <person name="Miyauchi S."/>
            <person name="Viragh M."/>
            <person name="Kuo A."/>
            <person name="Thoen E."/>
            <person name="Andreopoulos B."/>
            <person name="Lu D."/>
            <person name="Skrede I."/>
            <person name="Drula E."/>
            <person name="Henrissat B."/>
            <person name="Morin E."/>
            <person name="Kohler A."/>
            <person name="Barry K."/>
            <person name="LaButti K."/>
            <person name="Morin E."/>
            <person name="Salamov A."/>
            <person name="Lipzen A."/>
            <person name="Mereny Z."/>
            <person name="Hegedus B."/>
            <person name="Baldrian P."/>
            <person name="Stursova M."/>
            <person name="Weitz H."/>
            <person name="Taylor A."/>
            <person name="Grigoriev I.V."/>
            <person name="Nagy L.G."/>
            <person name="Martin F."/>
            <person name="Kauserud H."/>
        </authorList>
    </citation>
    <scope>NUCLEOTIDE SEQUENCE</scope>
    <source>
        <strain evidence="2">CBHHK173m</strain>
    </source>
</reference>
<dbReference type="EMBL" id="JARJCN010000014">
    <property type="protein sequence ID" value="KAJ7094678.1"/>
    <property type="molecule type" value="Genomic_DNA"/>
</dbReference>
<dbReference type="AlphaFoldDB" id="A0AAD6UDP0"/>
<feature type="region of interest" description="Disordered" evidence="1">
    <location>
        <begin position="1"/>
        <end position="173"/>
    </location>
</feature>
<feature type="compositionally biased region" description="Polar residues" evidence="1">
    <location>
        <begin position="629"/>
        <end position="664"/>
    </location>
</feature>
<feature type="compositionally biased region" description="Low complexity" evidence="1">
    <location>
        <begin position="739"/>
        <end position="750"/>
    </location>
</feature>
<evidence type="ECO:0000313" key="3">
    <source>
        <dbReference type="Proteomes" id="UP001222325"/>
    </source>
</evidence>
<feature type="compositionally biased region" description="Low complexity" evidence="1">
    <location>
        <begin position="580"/>
        <end position="599"/>
    </location>
</feature>
<dbReference type="Proteomes" id="UP001222325">
    <property type="component" value="Unassembled WGS sequence"/>
</dbReference>
<protein>
    <submittedName>
        <fullName evidence="2">Uncharacterized protein</fullName>
    </submittedName>
</protein>
<gene>
    <name evidence="2" type="ORF">B0H15DRAFT_1020462</name>
</gene>
<feature type="compositionally biased region" description="Basic and acidic residues" evidence="1">
    <location>
        <begin position="546"/>
        <end position="566"/>
    </location>
</feature>
<comment type="caution">
    <text evidence="2">The sequence shown here is derived from an EMBL/GenBank/DDBJ whole genome shotgun (WGS) entry which is preliminary data.</text>
</comment>
<evidence type="ECO:0000256" key="1">
    <source>
        <dbReference type="SAM" id="MobiDB-lite"/>
    </source>
</evidence>
<feature type="compositionally biased region" description="Polar residues" evidence="1">
    <location>
        <begin position="727"/>
        <end position="738"/>
    </location>
</feature>
<feature type="region of interest" description="Disordered" evidence="1">
    <location>
        <begin position="357"/>
        <end position="421"/>
    </location>
</feature>
<sequence length="847" mass="91829">MRRFASVFARRDKDRDLKDGPRRPASTLAPLAPLATTPADSPATPVLSSSSGSEQASSASSNGSASLSIPTPDDDEALASTPTKPKSWTAWLGKRSGTIKRGRPPLEQEHWVKPIPEWRPKEPAPRISSPPTPASKSLPPRHADSDSDDDASSSGSDDESVSSPRSAGLLYPPITPTSVAQSRKNLEILLQNSLVPPLDPSPFAQPPGAPMYPRSSNPPRVLSVRPTIRAVMHKTLLLRRLQHPDASTSSAVDALGRSIIPFASRPPPIPVDPPSPLPWYNDRVLSTSVTLSPSSAGLRRWMSRPCFEERCAVWVHANGVVIAQPVAGSSFAVAELEYSAALDAMIGFGLEGEPQQQTLHLNPQPLPAAAPAAGPRNTPYITVSSPLRNSALKQPARKSPVSEKPSVPAEDLPSASVPQVSTASRVRFVEDDKEDVIPLGYGLRMKKRREEKAKFLREQQEKRAFEEERAKQEEERLRREHERRQWEEEKRVWEQEKRAMEEERKQRIYAEEVAAARLRREQQRAGGAYGSSNAAMLAASGSTASLRDERNKDVGRYSRPLHDQGGPRRQASEPAVPQHPNSSSSSPHTSSPGSSRPPSVAGHHGTIGRNSSRPPSVHAASSEDARQAQARNSSTGKRSSMASLPGKTSTFDRSSTYSMWSASNPTLLVPPLPSVPMYTMDMPLLPPAPPFMLHQYPQPRSQHSQSSSPARSSSSASPSRQRLPSSGSSDRVNVPQQPSSSRRGSNTSLSRPDKPTHQRQGSDDARRATLPAKVDRKPPPSSLRGQSGTSVSRGRPPLPSAASQPSPWTAPPLMTSYSQQQLSPAAIINGYGARPHAQQSRRQTTIS</sequence>
<feature type="compositionally biased region" description="Basic and acidic residues" evidence="1">
    <location>
        <begin position="751"/>
        <end position="778"/>
    </location>
</feature>
<feature type="region of interest" description="Disordered" evidence="1">
    <location>
        <begin position="476"/>
        <end position="667"/>
    </location>
</feature>
<evidence type="ECO:0000313" key="2">
    <source>
        <dbReference type="EMBL" id="KAJ7094678.1"/>
    </source>
</evidence>